<organism evidence="1">
    <name type="scientific">Brassica oleracea</name>
    <name type="common">Wild cabbage</name>
    <dbReference type="NCBI Taxonomy" id="3712"/>
    <lineage>
        <taxon>Eukaryota</taxon>
        <taxon>Viridiplantae</taxon>
        <taxon>Streptophyta</taxon>
        <taxon>Embryophyta</taxon>
        <taxon>Tracheophyta</taxon>
        <taxon>Spermatophyta</taxon>
        <taxon>Magnoliopsida</taxon>
        <taxon>eudicotyledons</taxon>
        <taxon>Gunneridae</taxon>
        <taxon>Pentapetalae</taxon>
        <taxon>rosids</taxon>
        <taxon>malvids</taxon>
        <taxon>Brassicales</taxon>
        <taxon>Brassicaceae</taxon>
        <taxon>Brassiceae</taxon>
        <taxon>Brassica</taxon>
    </lineage>
</organism>
<gene>
    <name evidence="1" type="ORF">BOLC2T10618H</name>
</gene>
<sequence length="38" mass="4408">MARRLNDAHNCTLIVTTLRPQKLISRGRKFTTLLIISR</sequence>
<evidence type="ECO:0000313" key="1">
    <source>
        <dbReference type="EMBL" id="VDD25152.1"/>
    </source>
</evidence>
<protein>
    <submittedName>
        <fullName evidence="1">Uncharacterized protein</fullName>
    </submittedName>
</protein>
<reference evidence="1" key="1">
    <citation type="submission" date="2018-11" db="EMBL/GenBank/DDBJ databases">
        <authorList>
            <consortium name="Genoscope - CEA"/>
            <person name="William W."/>
        </authorList>
    </citation>
    <scope>NUCLEOTIDE SEQUENCE</scope>
</reference>
<name>A0A3P6DXI9_BRAOL</name>
<accession>A0A3P6DXI9</accession>
<proteinExistence type="predicted"/>
<dbReference type="EMBL" id="LR031874">
    <property type="protein sequence ID" value="VDD25152.1"/>
    <property type="molecule type" value="Genomic_DNA"/>
</dbReference>
<dbReference type="AlphaFoldDB" id="A0A3P6DXI9"/>